<dbReference type="EMBL" id="JABBGA010000024">
    <property type="protein sequence ID" value="NML28242.1"/>
    <property type="molecule type" value="Genomic_DNA"/>
</dbReference>
<evidence type="ECO:0000313" key="5">
    <source>
        <dbReference type="Proteomes" id="UP000580043"/>
    </source>
</evidence>
<dbReference type="InterPro" id="IPR001789">
    <property type="entry name" value="Sig_transdc_resp-reg_receiver"/>
</dbReference>
<accession>A0A848GAS9</accession>
<protein>
    <submittedName>
        <fullName evidence="4">Response regulator transcription factor</fullName>
    </submittedName>
</protein>
<dbReference type="PANTHER" id="PTHR37299">
    <property type="entry name" value="TRANSCRIPTIONAL REGULATOR-RELATED"/>
    <property type="match status" value="1"/>
</dbReference>
<evidence type="ECO:0000313" key="4">
    <source>
        <dbReference type="EMBL" id="NML28242.1"/>
    </source>
</evidence>
<evidence type="ECO:0000256" key="1">
    <source>
        <dbReference type="PROSITE-ProRule" id="PRU00169"/>
    </source>
</evidence>
<dbReference type="InterPro" id="IPR011006">
    <property type="entry name" value="CheY-like_superfamily"/>
</dbReference>
<dbReference type="SMART" id="SM00448">
    <property type="entry name" value="REC"/>
    <property type="match status" value="1"/>
</dbReference>
<keyword evidence="5" id="KW-1185">Reference proteome</keyword>
<reference evidence="4 5" key="1">
    <citation type="submission" date="2020-04" db="EMBL/GenBank/DDBJ databases">
        <title>Zoogloea sp. G-4-1-14 isolated from soil.</title>
        <authorList>
            <person name="Dahal R.H."/>
        </authorList>
    </citation>
    <scope>NUCLEOTIDE SEQUENCE [LARGE SCALE GENOMIC DNA]</scope>
    <source>
        <strain evidence="4 5">G-4-1-14</strain>
    </source>
</reference>
<dbReference type="InterPro" id="IPR007492">
    <property type="entry name" value="LytTR_DNA-bd_dom"/>
</dbReference>
<dbReference type="Pfam" id="PF00072">
    <property type="entry name" value="Response_reg"/>
    <property type="match status" value="1"/>
</dbReference>
<gene>
    <name evidence="4" type="ORF">HHL15_20990</name>
</gene>
<comment type="caution">
    <text evidence="4">The sequence shown here is derived from an EMBL/GenBank/DDBJ whole genome shotgun (WGS) entry which is preliminary data.</text>
</comment>
<dbReference type="GO" id="GO:0000156">
    <property type="term" value="F:phosphorelay response regulator activity"/>
    <property type="evidence" value="ECO:0007669"/>
    <property type="project" value="InterPro"/>
</dbReference>
<dbReference type="InterPro" id="IPR046947">
    <property type="entry name" value="LytR-like"/>
</dbReference>
<evidence type="ECO:0000259" key="2">
    <source>
        <dbReference type="PROSITE" id="PS50110"/>
    </source>
</evidence>
<evidence type="ECO:0000259" key="3">
    <source>
        <dbReference type="PROSITE" id="PS50930"/>
    </source>
</evidence>
<dbReference type="GO" id="GO:0003677">
    <property type="term" value="F:DNA binding"/>
    <property type="evidence" value="ECO:0007669"/>
    <property type="project" value="InterPro"/>
</dbReference>
<feature type="domain" description="HTH LytTR-type" evidence="3">
    <location>
        <begin position="153"/>
        <end position="257"/>
    </location>
</feature>
<keyword evidence="1" id="KW-0597">Phosphoprotein</keyword>
<sequence>MNGLSVLIADDEPLARRRLVRLLGKLDWIGQIHEAADVDETGRKLAGMQPDILLLDIQMPGGSGFDVLERLGRAPPVVIFVTAFDHHALRAFEANALDYLTKPVDTGRFRSAMERARTAVESRLTADRITELQETIAALKRALGERSRNARDFWVKVRDEHVRVAQENIVRFQAEGDYVRIHAAGAQYLYQDSLSALEQRLDPEAFMRIHRGHIVRRDAVLRIRPAPFAALLVTLRDGAEIRVGRTYTAWVRSQFNHKPAV</sequence>
<dbReference type="Pfam" id="PF04397">
    <property type="entry name" value="LytTR"/>
    <property type="match status" value="1"/>
</dbReference>
<dbReference type="Gene3D" id="3.40.50.2300">
    <property type="match status" value="1"/>
</dbReference>
<dbReference type="AlphaFoldDB" id="A0A848GAS9"/>
<dbReference type="PROSITE" id="PS50930">
    <property type="entry name" value="HTH_LYTTR"/>
    <property type="match status" value="1"/>
</dbReference>
<feature type="domain" description="Response regulatory" evidence="2">
    <location>
        <begin position="5"/>
        <end position="117"/>
    </location>
</feature>
<dbReference type="RefSeq" id="WP_169147772.1">
    <property type="nucleotide sequence ID" value="NZ_JABBGA010000024.1"/>
</dbReference>
<dbReference type="SMART" id="SM00850">
    <property type="entry name" value="LytTR"/>
    <property type="match status" value="1"/>
</dbReference>
<dbReference type="PANTHER" id="PTHR37299:SF1">
    <property type="entry name" value="STAGE 0 SPORULATION PROTEIN A HOMOLOG"/>
    <property type="match status" value="1"/>
</dbReference>
<feature type="modified residue" description="4-aspartylphosphate" evidence="1">
    <location>
        <position position="56"/>
    </location>
</feature>
<dbReference type="PROSITE" id="PS50110">
    <property type="entry name" value="RESPONSE_REGULATORY"/>
    <property type="match status" value="1"/>
</dbReference>
<dbReference type="Proteomes" id="UP000580043">
    <property type="component" value="Unassembled WGS sequence"/>
</dbReference>
<dbReference type="Gene3D" id="2.40.50.1020">
    <property type="entry name" value="LytTr DNA-binding domain"/>
    <property type="match status" value="1"/>
</dbReference>
<organism evidence="4 5">
    <name type="scientific">Zoogloea dura</name>
    <dbReference type="NCBI Taxonomy" id="2728840"/>
    <lineage>
        <taxon>Bacteria</taxon>
        <taxon>Pseudomonadati</taxon>
        <taxon>Pseudomonadota</taxon>
        <taxon>Betaproteobacteria</taxon>
        <taxon>Rhodocyclales</taxon>
        <taxon>Zoogloeaceae</taxon>
        <taxon>Zoogloea</taxon>
    </lineage>
</organism>
<dbReference type="SUPFAM" id="SSF52172">
    <property type="entry name" value="CheY-like"/>
    <property type="match status" value="1"/>
</dbReference>
<proteinExistence type="predicted"/>
<name>A0A848GAS9_9RHOO</name>